<evidence type="ECO:0000313" key="2">
    <source>
        <dbReference type="EMBL" id="KRM79419.1"/>
    </source>
</evidence>
<comment type="caution">
    <text evidence="2">The sequence shown here is derived from an EMBL/GenBank/DDBJ whole genome shotgun (WGS) entry which is preliminary data.</text>
</comment>
<dbReference type="AlphaFoldDB" id="A0A0R2BT69"/>
<dbReference type="STRING" id="1423738.FC84_GL001595"/>
<name>A0A0R2BT69_9LACO</name>
<feature type="region of interest" description="Disordered" evidence="1">
    <location>
        <begin position="151"/>
        <end position="205"/>
    </location>
</feature>
<protein>
    <submittedName>
        <fullName evidence="2">Minor capsid protein</fullName>
    </submittedName>
</protein>
<sequence>MAKYPENWINKLEIDLNSGQDPKAESEDVKNAKWALLAEGITQITPASNETSETSSYYADKGFGSTDITSKRASFAISGVRVLNDPAQDYVADRFFAAGDSVKTLARWTGQYGDVMTANVTLSAIIPFNGNSNAKQTFSFTMSVNGAPVLSSDGTNNDLGDGLNGEKSGSGDENDAMILPSGRPAPDTGDGGATQTGAKLSAKSK</sequence>
<organism evidence="2 3">
    <name type="scientific">Lapidilactobacillus dextrinicus DSM 20335</name>
    <dbReference type="NCBI Taxonomy" id="1423738"/>
    <lineage>
        <taxon>Bacteria</taxon>
        <taxon>Bacillati</taxon>
        <taxon>Bacillota</taxon>
        <taxon>Bacilli</taxon>
        <taxon>Lactobacillales</taxon>
        <taxon>Lactobacillaceae</taxon>
        <taxon>Lapidilactobacillus</taxon>
    </lineage>
</organism>
<proteinExistence type="predicted"/>
<accession>A0A0R2BT69</accession>
<dbReference type="PATRIC" id="fig|1423738.3.peg.1613"/>
<dbReference type="NCBIfam" id="NF047353">
    <property type="entry name" value="tube_lmo2291"/>
    <property type="match status" value="1"/>
</dbReference>
<keyword evidence="3" id="KW-1185">Reference proteome</keyword>
<gene>
    <name evidence="2" type="ORF">FC84_GL001595</name>
</gene>
<evidence type="ECO:0000313" key="3">
    <source>
        <dbReference type="Proteomes" id="UP000051813"/>
    </source>
</evidence>
<dbReference type="EMBL" id="AYYK01000004">
    <property type="protein sequence ID" value="KRM79419.1"/>
    <property type="molecule type" value="Genomic_DNA"/>
</dbReference>
<evidence type="ECO:0000256" key="1">
    <source>
        <dbReference type="SAM" id="MobiDB-lite"/>
    </source>
</evidence>
<dbReference type="RefSeq" id="WP_057755674.1">
    <property type="nucleotide sequence ID" value="NZ_AYYK01000004.1"/>
</dbReference>
<reference evidence="2 3" key="1">
    <citation type="journal article" date="2015" name="Genome Announc.">
        <title>Expanding the biotechnology potential of lactobacilli through comparative genomics of 213 strains and associated genera.</title>
        <authorList>
            <person name="Sun Z."/>
            <person name="Harris H.M."/>
            <person name="McCann A."/>
            <person name="Guo C."/>
            <person name="Argimon S."/>
            <person name="Zhang W."/>
            <person name="Yang X."/>
            <person name="Jeffery I.B."/>
            <person name="Cooney J.C."/>
            <person name="Kagawa T.F."/>
            <person name="Liu W."/>
            <person name="Song Y."/>
            <person name="Salvetti E."/>
            <person name="Wrobel A."/>
            <person name="Rasinkangas P."/>
            <person name="Parkhill J."/>
            <person name="Rea M.C."/>
            <person name="O'Sullivan O."/>
            <person name="Ritari J."/>
            <person name="Douillard F.P."/>
            <person name="Paul Ross R."/>
            <person name="Yang R."/>
            <person name="Briner A.E."/>
            <person name="Felis G.E."/>
            <person name="de Vos W.M."/>
            <person name="Barrangou R."/>
            <person name="Klaenhammer T.R."/>
            <person name="Caufield P.W."/>
            <person name="Cui Y."/>
            <person name="Zhang H."/>
            <person name="O'Toole P.W."/>
        </authorList>
    </citation>
    <scope>NUCLEOTIDE SEQUENCE [LARGE SCALE GENOMIC DNA]</scope>
    <source>
        <strain evidence="2 3">DSM 20335</strain>
    </source>
</reference>
<dbReference type="Proteomes" id="UP000051813">
    <property type="component" value="Unassembled WGS sequence"/>
</dbReference>